<accession>A0A498JH45</accession>
<keyword evidence="1" id="KW-1133">Transmembrane helix</keyword>
<comment type="caution">
    <text evidence="2">The sequence shown here is derived from an EMBL/GenBank/DDBJ whole genome shotgun (WGS) entry which is preliminary data.</text>
</comment>
<dbReference type="AlphaFoldDB" id="A0A498JH45"/>
<evidence type="ECO:0000313" key="3">
    <source>
        <dbReference type="Proteomes" id="UP000290289"/>
    </source>
</evidence>
<dbReference type="Proteomes" id="UP000290289">
    <property type="component" value="Chromosome 7"/>
</dbReference>
<evidence type="ECO:0000313" key="2">
    <source>
        <dbReference type="EMBL" id="RXH93133.1"/>
    </source>
</evidence>
<keyword evidence="1" id="KW-0472">Membrane</keyword>
<dbReference type="InterPro" id="IPR012340">
    <property type="entry name" value="NA-bd_OB-fold"/>
</dbReference>
<protein>
    <submittedName>
        <fullName evidence="2">Uncharacterized protein</fullName>
    </submittedName>
</protein>
<gene>
    <name evidence="2" type="ORF">DVH24_013709</name>
</gene>
<keyword evidence="3" id="KW-1185">Reference proteome</keyword>
<evidence type="ECO:0000256" key="1">
    <source>
        <dbReference type="SAM" id="Phobius"/>
    </source>
</evidence>
<proteinExistence type="predicted"/>
<dbReference type="Gene3D" id="2.40.50.140">
    <property type="entry name" value="Nucleic acid-binding proteins"/>
    <property type="match status" value="1"/>
</dbReference>
<organism evidence="2 3">
    <name type="scientific">Malus domestica</name>
    <name type="common">Apple</name>
    <name type="synonym">Pyrus malus</name>
    <dbReference type="NCBI Taxonomy" id="3750"/>
    <lineage>
        <taxon>Eukaryota</taxon>
        <taxon>Viridiplantae</taxon>
        <taxon>Streptophyta</taxon>
        <taxon>Embryophyta</taxon>
        <taxon>Tracheophyta</taxon>
        <taxon>Spermatophyta</taxon>
        <taxon>Magnoliopsida</taxon>
        <taxon>eudicotyledons</taxon>
        <taxon>Gunneridae</taxon>
        <taxon>Pentapetalae</taxon>
        <taxon>rosids</taxon>
        <taxon>fabids</taxon>
        <taxon>Rosales</taxon>
        <taxon>Rosaceae</taxon>
        <taxon>Amygdaloideae</taxon>
        <taxon>Maleae</taxon>
        <taxon>Malus</taxon>
    </lineage>
</organism>
<dbReference type="EMBL" id="RDQH01000333">
    <property type="protein sequence ID" value="RXH93133.1"/>
    <property type="molecule type" value="Genomic_DNA"/>
</dbReference>
<reference evidence="2 3" key="1">
    <citation type="submission" date="2018-10" db="EMBL/GenBank/DDBJ databases">
        <title>A high-quality apple genome assembly.</title>
        <authorList>
            <person name="Hu J."/>
        </authorList>
    </citation>
    <scope>NUCLEOTIDE SEQUENCE [LARGE SCALE GENOMIC DNA]</scope>
    <source>
        <strain evidence="3">cv. HFTH1</strain>
        <tissue evidence="2">Young leaf</tissue>
    </source>
</reference>
<feature type="transmembrane region" description="Helical" evidence="1">
    <location>
        <begin position="32"/>
        <end position="53"/>
    </location>
</feature>
<sequence length="314" mass="35753">MSEMPSNFSYLCRAFPYVCSEFPVLPIQPKGLLSFLSLLLFMCFTLPFFIFCFRASAFLGRCRCVPSFLSISSFLFRNFISGETRSLLFCNHCSLFFSVFGCDLCVASILSFSPYSGTFPNAQSLLKILLPSTKQASKAQILQTAKKVTIEELAFLDPNLYKNETFLCKESVKQYKLNLVLEDETNEMNALIIGTSGEKLFGTTCRDLVRVYPHTLGAISKDDRGKAFSRTLHMQYSLTWFLLSLYLSSAAWMTRGSTKGCIWLPLLRRFDQGHIQFLLNDKIMLVIVKKGLFPKSKKYFHHVLKQQKDYAVAS</sequence>
<keyword evidence="1" id="KW-0812">Transmembrane</keyword>
<name>A0A498JH45_MALDO</name>